<accession>A0A016X3C3</accession>
<dbReference type="Proteomes" id="UP000024635">
    <property type="component" value="Unassembled WGS sequence"/>
</dbReference>
<dbReference type="AlphaFoldDB" id="A0A016X3C3"/>
<evidence type="ECO:0000313" key="1">
    <source>
        <dbReference type="EMBL" id="EYC46346.1"/>
    </source>
</evidence>
<comment type="caution">
    <text evidence="1">The sequence shown here is derived from an EMBL/GenBank/DDBJ whole genome shotgun (WGS) entry which is preliminary data.</text>
</comment>
<reference evidence="2" key="1">
    <citation type="journal article" date="2015" name="Nat. Genet.">
        <title>The genome and transcriptome of the zoonotic hookworm Ancylostoma ceylanicum identify infection-specific gene families.</title>
        <authorList>
            <person name="Schwarz E.M."/>
            <person name="Hu Y."/>
            <person name="Antoshechkin I."/>
            <person name="Miller M.M."/>
            <person name="Sternberg P.W."/>
            <person name="Aroian R.V."/>
        </authorList>
    </citation>
    <scope>NUCLEOTIDE SEQUENCE</scope>
    <source>
        <strain evidence="2">HY135</strain>
    </source>
</reference>
<gene>
    <name evidence="1" type="primary">Acey_s0401.g798</name>
    <name evidence="1" type="ORF">Y032_0401g798</name>
</gene>
<keyword evidence="2" id="KW-1185">Reference proteome</keyword>
<organism evidence="1 2">
    <name type="scientific">Ancylostoma ceylanicum</name>
    <dbReference type="NCBI Taxonomy" id="53326"/>
    <lineage>
        <taxon>Eukaryota</taxon>
        <taxon>Metazoa</taxon>
        <taxon>Ecdysozoa</taxon>
        <taxon>Nematoda</taxon>
        <taxon>Chromadorea</taxon>
        <taxon>Rhabditida</taxon>
        <taxon>Rhabditina</taxon>
        <taxon>Rhabditomorpha</taxon>
        <taxon>Strongyloidea</taxon>
        <taxon>Ancylostomatidae</taxon>
        <taxon>Ancylostomatinae</taxon>
        <taxon>Ancylostoma</taxon>
    </lineage>
</organism>
<evidence type="ECO:0000313" key="2">
    <source>
        <dbReference type="Proteomes" id="UP000024635"/>
    </source>
</evidence>
<name>A0A016X3C3_9BILA</name>
<protein>
    <submittedName>
        <fullName evidence="1">Uncharacterized protein</fullName>
    </submittedName>
</protein>
<dbReference type="EMBL" id="JARK01000001">
    <property type="protein sequence ID" value="EYC46346.1"/>
    <property type="molecule type" value="Genomic_DNA"/>
</dbReference>
<proteinExistence type="predicted"/>
<sequence length="71" mass="8059">MSILSFYNDLPKTRGKSSAPVITVPDNCAARTQPERRSGSSRSHCSRNQVAKISVFRNFRYRVAEYLKVPL</sequence>